<gene>
    <name evidence="4" type="ORF">SAMN04488059_107130</name>
    <name evidence="3" type="ORF">WH91_07805</name>
</gene>
<evidence type="ECO:0000313" key="6">
    <source>
        <dbReference type="Proteomes" id="UP000182258"/>
    </source>
</evidence>
<reference evidence="4 6" key="2">
    <citation type="submission" date="2016-10" db="EMBL/GenBank/DDBJ databases">
        <authorList>
            <person name="de Groot N.N."/>
        </authorList>
    </citation>
    <scope>NUCLEOTIDE SEQUENCE [LARGE SCALE GENOMIC DNA]</scope>
    <source>
        <strain evidence="4 6">CGMCC 1.10210</strain>
    </source>
</reference>
<dbReference type="AlphaFoldDB" id="A0A0F5PYB9"/>
<dbReference type="EMBL" id="FOMB01000007">
    <property type="protein sequence ID" value="SFC59914.1"/>
    <property type="molecule type" value="Genomic_DNA"/>
</dbReference>
<evidence type="ECO:0000256" key="1">
    <source>
        <dbReference type="SAM" id="MobiDB-lite"/>
    </source>
</evidence>
<feature type="region of interest" description="Disordered" evidence="1">
    <location>
        <begin position="323"/>
        <end position="345"/>
    </location>
</feature>
<feature type="signal peptide" evidence="2">
    <location>
        <begin position="1"/>
        <end position="19"/>
    </location>
</feature>
<dbReference type="EMBL" id="LAPV01000086">
    <property type="protein sequence ID" value="KKC33595.1"/>
    <property type="molecule type" value="Genomic_DNA"/>
</dbReference>
<accession>A0A0F5PYB9</accession>
<keyword evidence="2" id="KW-0732">Signal</keyword>
<proteinExistence type="predicted"/>
<evidence type="ECO:0000313" key="4">
    <source>
        <dbReference type="EMBL" id="SFC59914.1"/>
    </source>
</evidence>
<dbReference type="Proteomes" id="UP000182258">
    <property type="component" value="Unassembled WGS sequence"/>
</dbReference>
<organism evidence="4 6">
    <name type="scientific">Devosia psychrophila</name>
    <dbReference type="NCBI Taxonomy" id="728005"/>
    <lineage>
        <taxon>Bacteria</taxon>
        <taxon>Pseudomonadati</taxon>
        <taxon>Pseudomonadota</taxon>
        <taxon>Alphaproteobacteria</taxon>
        <taxon>Hyphomicrobiales</taxon>
        <taxon>Devosiaceae</taxon>
        <taxon>Devosia</taxon>
    </lineage>
</organism>
<protein>
    <recommendedName>
        <fullName evidence="7">Curlin associated repeat-containing protein</fullName>
    </recommendedName>
</protein>
<dbReference type="Proteomes" id="UP000033519">
    <property type="component" value="Unassembled WGS sequence"/>
</dbReference>
<evidence type="ECO:0000256" key="2">
    <source>
        <dbReference type="SAM" id="SignalP"/>
    </source>
</evidence>
<dbReference type="OrthoDB" id="8344785at2"/>
<evidence type="ECO:0008006" key="7">
    <source>
        <dbReference type="Google" id="ProtNLM"/>
    </source>
</evidence>
<dbReference type="PATRIC" id="fig|728005.3.peg.4068"/>
<evidence type="ECO:0000313" key="5">
    <source>
        <dbReference type="Proteomes" id="UP000033519"/>
    </source>
</evidence>
<name>A0A0F5PYB9_9HYPH</name>
<keyword evidence="5" id="KW-1185">Reference proteome</keyword>
<feature type="chain" id="PRO_5010418726" description="Curlin associated repeat-containing protein" evidence="2">
    <location>
        <begin position="20"/>
        <end position="345"/>
    </location>
</feature>
<dbReference type="RefSeq" id="WP_046170429.1">
    <property type="nucleotide sequence ID" value="NZ_FOMB01000007.1"/>
</dbReference>
<reference evidence="3 5" key="1">
    <citation type="submission" date="2015-03" db="EMBL/GenBank/DDBJ databases">
        <authorList>
            <person name="Lepp D."/>
            <person name="Hassan Y.I."/>
            <person name="Li X.-Z."/>
            <person name="Zhou T."/>
        </authorList>
    </citation>
    <scope>NUCLEOTIDE SEQUENCE [LARGE SCALE GENOMIC DNA]</scope>
    <source>
        <strain evidence="3 5">Cr7-05</strain>
    </source>
</reference>
<evidence type="ECO:0000313" key="3">
    <source>
        <dbReference type="EMBL" id="KKC33595.1"/>
    </source>
</evidence>
<sequence>MRRLVVAYIAILLTSTASGQEGLPSVSQHAIGAQIAENAIDSGGLESLTDAYMSQMLNFASTGNLSQFGSNAINSVVYSGNLDHVVQRFNGTQSVGNKLALGVVDVFGNISQTGNNLAGSVISNRLEFADQLFGADARQSVLNSAEIAILYGSVAQYGANIANYAEAAVAIGTATQTIETGAVQQIDNRLEVAAMMTVSAAVTQRGENFGNIMISDTVDQVTRKFAGDQKVLNVVVLGDGASGVISQHGSNIANLIMSSRIGSLTQFSTGRQEVINEVFDSQGSRVQGGGIAQTSDQRVNVIILTMPAEGGDTAIINVDQTAEFPQSSNGTGSASQTGNSLTVDR</sequence>